<feature type="domain" description="Dihydrodipicolinate reductase C-terminal" evidence="12">
    <location>
        <begin position="115"/>
        <end position="250"/>
    </location>
</feature>
<feature type="binding site" evidence="9">
    <location>
        <begin position="8"/>
        <end position="13"/>
    </location>
    <ligand>
        <name>NAD(+)</name>
        <dbReference type="ChEBI" id="CHEBI:57540"/>
    </ligand>
</feature>
<evidence type="ECO:0000256" key="6">
    <source>
        <dbReference type="ARBA" id="ARBA00023002"/>
    </source>
</evidence>
<reference evidence="13" key="2">
    <citation type="submission" date="2021-04" db="EMBL/GenBank/DDBJ databases">
        <authorList>
            <person name="Gilroy R."/>
        </authorList>
    </citation>
    <scope>NUCLEOTIDE SEQUENCE</scope>
    <source>
        <strain evidence="13">CHK33-7979</strain>
    </source>
</reference>
<evidence type="ECO:0000256" key="3">
    <source>
        <dbReference type="ARBA" id="ARBA00022605"/>
    </source>
</evidence>
<feature type="binding site" evidence="9">
    <location>
        <begin position="85"/>
        <end position="87"/>
    </location>
    <ligand>
        <name>NAD(+)</name>
        <dbReference type="ChEBI" id="CHEBI:57540"/>
    </ligand>
</feature>
<feature type="binding site" evidence="9">
    <location>
        <position position="143"/>
    </location>
    <ligand>
        <name>(S)-2,3,4,5-tetrahydrodipicolinate</name>
        <dbReference type="ChEBI" id="CHEBI:16845"/>
    </ligand>
</feature>
<evidence type="ECO:0000256" key="10">
    <source>
        <dbReference type="NCBIfam" id="TIGR00036"/>
    </source>
</evidence>
<comment type="similarity">
    <text evidence="1 9">Belongs to the DapB family.</text>
</comment>
<evidence type="ECO:0000313" key="14">
    <source>
        <dbReference type="Proteomes" id="UP000886824"/>
    </source>
</evidence>
<dbReference type="AlphaFoldDB" id="A0A9D2CC13"/>
<evidence type="ECO:0000313" key="13">
    <source>
        <dbReference type="EMBL" id="HIY72371.1"/>
    </source>
</evidence>
<dbReference type="GO" id="GO:0009089">
    <property type="term" value="P:lysine biosynthetic process via diaminopimelate"/>
    <property type="evidence" value="ECO:0007669"/>
    <property type="project" value="UniProtKB-UniRule"/>
</dbReference>
<accession>A0A9D2CC13</accession>
<evidence type="ECO:0000256" key="9">
    <source>
        <dbReference type="HAMAP-Rule" id="MF_00102"/>
    </source>
</evidence>
<dbReference type="GO" id="GO:0019877">
    <property type="term" value="P:diaminopimelate biosynthetic process"/>
    <property type="evidence" value="ECO:0007669"/>
    <property type="project" value="UniProtKB-UniRule"/>
</dbReference>
<comment type="caution">
    <text evidence="9">Was originally thought to be a dihydrodipicolinate reductase (DHDPR), catalyzing the conversion of dihydrodipicolinate to tetrahydrodipicolinate. However, it was shown in E.coli that the substrate of the enzymatic reaction is not dihydrodipicolinate (DHDP) but in fact (2S,4S)-4-hydroxy-2,3,4,5-tetrahydrodipicolinic acid (HTPA), the product released by the DapA-catalyzed reaction.</text>
</comment>
<keyword evidence="2 9" id="KW-0963">Cytoplasm</keyword>
<comment type="subcellular location">
    <subcellularLocation>
        <location evidence="9">Cytoplasm</location>
    </subcellularLocation>
</comment>
<keyword evidence="4 9" id="KW-0521">NADP</keyword>
<dbReference type="Gene3D" id="3.30.360.10">
    <property type="entry name" value="Dihydrodipicolinate Reductase, domain 2"/>
    <property type="match status" value="1"/>
</dbReference>
<dbReference type="Pfam" id="PF01113">
    <property type="entry name" value="DapB_N"/>
    <property type="match status" value="1"/>
</dbReference>
<dbReference type="CDD" id="cd02274">
    <property type="entry name" value="DHDPR_N"/>
    <property type="match status" value="1"/>
</dbReference>
<comment type="pathway">
    <text evidence="9">Amino-acid biosynthesis; L-lysine biosynthesis via DAP pathway; (S)-tetrahydrodipicolinate from L-aspartate: step 4/4.</text>
</comment>
<organism evidence="13 14">
    <name type="scientific">Candidatus Intestinimonas merdavium</name>
    <dbReference type="NCBI Taxonomy" id="2838622"/>
    <lineage>
        <taxon>Bacteria</taxon>
        <taxon>Bacillati</taxon>
        <taxon>Bacillota</taxon>
        <taxon>Clostridia</taxon>
        <taxon>Eubacteriales</taxon>
        <taxon>Intestinimonas</taxon>
    </lineage>
</organism>
<feature type="domain" description="Dihydrodipicolinate reductase N-terminal" evidence="11">
    <location>
        <begin position="4"/>
        <end position="112"/>
    </location>
</feature>
<protein>
    <recommendedName>
        <fullName evidence="9 10">4-hydroxy-tetrahydrodipicolinate reductase</fullName>
        <shortName evidence="9">HTPA reductase</shortName>
        <ecNumber evidence="9 10">1.17.1.8</ecNumber>
    </recommendedName>
</protein>
<evidence type="ECO:0000256" key="5">
    <source>
        <dbReference type="ARBA" id="ARBA00022915"/>
    </source>
</evidence>
<evidence type="ECO:0000259" key="11">
    <source>
        <dbReference type="Pfam" id="PF01113"/>
    </source>
</evidence>
<dbReference type="InterPro" id="IPR022663">
    <property type="entry name" value="DapB_C"/>
</dbReference>
<dbReference type="InterPro" id="IPR000846">
    <property type="entry name" value="DapB_N"/>
</dbReference>
<keyword evidence="3 9" id="KW-0028">Amino-acid biosynthesis</keyword>
<dbReference type="EC" id="1.17.1.8" evidence="9 10"/>
<keyword evidence="6 9" id="KW-0560">Oxidoreductase</keyword>
<dbReference type="PROSITE" id="PS01298">
    <property type="entry name" value="DAPB"/>
    <property type="match status" value="1"/>
</dbReference>
<keyword evidence="8 9" id="KW-0457">Lysine biosynthesis</keyword>
<keyword evidence="5 9" id="KW-0220">Diaminopimelate biosynthesis</keyword>
<comment type="function">
    <text evidence="9">Catalyzes the conversion of 4-hydroxy-tetrahydrodipicolinate (HTPA) to tetrahydrodipicolinate.</text>
</comment>
<feature type="active site" description="Proton donor" evidence="9">
    <location>
        <position position="146"/>
    </location>
</feature>
<dbReference type="HAMAP" id="MF_00102">
    <property type="entry name" value="DapB"/>
    <property type="match status" value="1"/>
</dbReference>
<dbReference type="GO" id="GO:0005829">
    <property type="term" value="C:cytosol"/>
    <property type="evidence" value="ECO:0007669"/>
    <property type="project" value="TreeGrafter"/>
</dbReference>
<reference evidence="13" key="1">
    <citation type="journal article" date="2021" name="PeerJ">
        <title>Extensive microbial diversity within the chicken gut microbiome revealed by metagenomics and culture.</title>
        <authorList>
            <person name="Gilroy R."/>
            <person name="Ravi A."/>
            <person name="Getino M."/>
            <person name="Pursley I."/>
            <person name="Horton D.L."/>
            <person name="Alikhan N.F."/>
            <person name="Baker D."/>
            <person name="Gharbi K."/>
            <person name="Hall N."/>
            <person name="Watson M."/>
            <person name="Adriaenssens E.M."/>
            <person name="Foster-Nyarko E."/>
            <person name="Jarju S."/>
            <person name="Secka A."/>
            <person name="Antonio M."/>
            <person name="Oren A."/>
            <person name="Chaudhuri R.R."/>
            <person name="La Ragione R."/>
            <person name="Hildebrand F."/>
            <person name="Pallen M.J."/>
        </authorList>
    </citation>
    <scope>NUCLEOTIDE SEQUENCE</scope>
    <source>
        <strain evidence="13">CHK33-7979</strain>
    </source>
</reference>
<evidence type="ECO:0000256" key="7">
    <source>
        <dbReference type="ARBA" id="ARBA00023027"/>
    </source>
</evidence>
<dbReference type="PANTHER" id="PTHR20836:SF7">
    <property type="entry name" value="4-HYDROXY-TETRAHYDRODIPICOLINATE REDUCTASE"/>
    <property type="match status" value="1"/>
</dbReference>
<dbReference type="InterPro" id="IPR023940">
    <property type="entry name" value="DHDPR_bac"/>
</dbReference>
<dbReference type="GO" id="GO:0051287">
    <property type="term" value="F:NAD binding"/>
    <property type="evidence" value="ECO:0007669"/>
    <property type="project" value="UniProtKB-UniRule"/>
</dbReference>
<dbReference type="NCBIfam" id="TIGR00036">
    <property type="entry name" value="dapB"/>
    <property type="match status" value="1"/>
</dbReference>
<dbReference type="SUPFAM" id="SSF51735">
    <property type="entry name" value="NAD(P)-binding Rossmann-fold domains"/>
    <property type="match status" value="1"/>
</dbReference>
<dbReference type="PANTHER" id="PTHR20836">
    <property type="entry name" value="DIHYDRODIPICOLINATE REDUCTASE"/>
    <property type="match status" value="1"/>
</dbReference>
<feature type="active site" description="Proton donor/acceptor" evidence="9">
    <location>
        <position position="142"/>
    </location>
</feature>
<dbReference type="Pfam" id="PF05173">
    <property type="entry name" value="DapB_C"/>
    <property type="match status" value="1"/>
</dbReference>
<gene>
    <name evidence="9 13" type="primary">dapB</name>
    <name evidence="13" type="ORF">H9826_00140</name>
</gene>
<evidence type="ECO:0000259" key="12">
    <source>
        <dbReference type="Pfam" id="PF05173"/>
    </source>
</evidence>
<dbReference type="Proteomes" id="UP000886824">
    <property type="component" value="Unassembled WGS sequence"/>
</dbReference>
<dbReference type="FunFam" id="3.30.360.10:FF:000009">
    <property type="entry name" value="4-hydroxy-tetrahydrodipicolinate reductase"/>
    <property type="match status" value="1"/>
</dbReference>
<evidence type="ECO:0000256" key="8">
    <source>
        <dbReference type="ARBA" id="ARBA00023154"/>
    </source>
</evidence>
<sequence length="259" mass="28166">MLELILSGCNGRMGRVLEALCSDQPDLHIAAGFDVLGAADRGFPVFSSPAECTVSAQVVIDFSHPAALTGLLGYCVKRRLPVVLATTGYSEAQLLEIESAARTIPVFRSANFSLGINVLAKLARQAAQLLGEDFDIEIVERHHNRKVDAPSGTALLLADALSPALPYEPEYVWDRHAVRKPRERHEIGISSIRGGTIAGDHEILFAGRDEWIELRHSAQSREVFASGALKAARFLAQCQAPGLYDMDDLLCHLQAPTEE</sequence>
<proteinExistence type="inferred from homology"/>
<evidence type="ECO:0000256" key="1">
    <source>
        <dbReference type="ARBA" id="ARBA00006642"/>
    </source>
</evidence>
<comment type="subunit">
    <text evidence="9">Homotetramer.</text>
</comment>
<evidence type="ECO:0000256" key="2">
    <source>
        <dbReference type="ARBA" id="ARBA00022490"/>
    </source>
</evidence>
<dbReference type="GO" id="GO:0008839">
    <property type="term" value="F:4-hydroxy-tetrahydrodipicolinate reductase"/>
    <property type="evidence" value="ECO:0007669"/>
    <property type="project" value="UniProtKB-UniRule"/>
</dbReference>
<feature type="binding site" evidence="9">
    <location>
        <begin position="152"/>
        <end position="153"/>
    </location>
    <ligand>
        <name>(S)-2,3,4,5-tetrahydrodipicolinate</name>
        <dbReference type="ChEBI" id="CHEBI:16845"/>
    </ligand>
</feature>
<comment type="catalytic activity">
    <reaction evidence="9">
        <text>(S)-2,3,4,5-tetrahydrodipicolinate + NAD(+) + H2O = (2S,4S)-4-hydroxy-2,3,4,5-tetrahydrodipicolinate + NADH + H(+)</text>
        <dbReference type="Rhea" id="RHEA:35323"/>
        <dbReference type="ChEBI" id="CHEBI:15377"/>
        <dbReference type="ChEBI" id="CHEBI:15378"/>
        <dbReference type="ChEBI" id="CHEBI:16845"/>
        <dbReference type="ChEBI" id="CHEBI:57540"/>
        <dbReference type="ChEBI" id="CHEBI:57945"/>
        <dbReference type="ChEBI" id="CHEBI:67139"/>
        <dbReference type="EC" id="1.17.1.8"/>
    </reaction>
</comment>
<feature type="binding site" evidence="9">
    <location>
        <position position="40"/>
    </location>
    <ligand>
        <name>NAD(+)</name>
        <dbReference type="ChEBI" id="CHEBI:57540"/>
    </ligand>
</feature>
<dbReference type="SUPFAM" id="SSF55347">
    <property type="entry name" value="Glyceraldehyde-3-phosphate dehydrogenase-like, C-terminal domain"/>
    <property type="match status" value="1"/>
</dbReference>
<comment type="caution">
    <text evidence="13">The sequence shown here is derived from an EMBL/GenBank/DDBJ whole genome shotgun (WGS) entry which is preliminary data.</text>
</comment>
<dbReference type="InterPro" id="IPR036291">
    <property type="entry name" value="NAD(P)-bd_dom_sf"/>
</dbReference>
<name>A0A9D2CC13_9FIRM</name>
<dbReference type="InterPro" id="IPR022664">
    <property type="entry name" value="DapB_N_CS"/>
</dbReference>
<dbReference type="EMBL" id="DXCX01000002">
    <property type="protein sequence ID" value="HIY72371.1"/>
    <property type="molecule type" value="Genomic_DNA"/>
</dbReference>
<comment type="catalytic activity">
    <reaction evidence="9">
        <text>(S)-2,3,4,5-tetrahydrodipicolinate + NADP(+) + H2O = (2S,4S)-4-hydroxy-2,3,4,5-tetrahydrodipicolinate + NADPH + H(+)</text>
        <dbReference type="Rhea" id="RHEA:35331"/>
        <dbReference type="ChEBI" id="CHEBI:15377"/>
        <dbReference type="ChEBI" id="CHEBI:15378"/>
        <dbReference type="ChEBI" id="CHEBI:16845"/>
        <dbReference type="ChEBI" id="CHEBI:57783"/>
        <dbReference type="ChEBI" id="CHEBI:58349"/>
        <dbReference type="ChEBI" id="CHEBI:67139"/>
        <dbReference type="EC" id="1.17.1.8"/>
    </reaction>
</comment>
<keyword evidence="7 9" id="KW-0520">NAD</keyword>
<feature type="binding site" evidence="9">
    <location>
        <begin position="109"/>
        <end position="112"/>
    </location>
    <ligand>
        <name>NAD(+)</name>
        <dbReference type="ChEBI" id="CHEBI:57540"/>
    </ligand>
</feature>
<feature type="binding site" evidence="9">
    <location>
        <position position="41"/>
    </location>
    <ligand>
        <name>NADP(+)</name>
        <dbReference type="ChEBI" id="CHEBI:58349"/>
    </ligand>
</feature>
<evidence type="ECO:0000256" key="4">
    <source>
        <dbReference type="ARBA" id="ARBA00022857"/>
    </source>
</evidence>
<dbReference type="GO" id="GO:0016726">
    <property type="term" value="F:oxidoreductase activity, acting on CH or CH2 groups, NAD or NADP as acceptor"/>
    <property type="evidence" value="ECO:0007669"/>
    <property type="project" value="UniProtKB-UniRule"/>
</dbReference>
<dbReference type="GO" id="GO:0050661">
    <property type="term" value="F:NADP binding"/>
    <property type="evidence" value="ECO:0007669"/>
    <property type="project" value="UniProtKB-UniRule"/>
</dbReference>
<dbReference type="Gene3D" id="3.40.50.720">
    <property type="entry name" value="NAD(P)-binding Rossmann-like Domain"/>
    <property type="match status" value="1"/>
</dbReference>
<dbReference type="PIRSF" id="PIRSF000161">
    <property type="entry name" value="DHPR"/>
    <property type="match status" value="1"/>
</dbReference>